<dbReference type="OrthoDB" id="10345404at2759"/>
<proteinExistence type="predicted"/>
<keyword evidence="2" id="KW-0812">Transmembrane</keyword>
<gene>
    <name evidence="3" type="ORF">BU16DRAFT_23559</name>
</gene>
<sequence length="222" mass="24625">MPVISRRPALTSRSESDLGTDQAAPPSQLVLIVIVSTVVFLVAVGILTTWLLCFYRERHETCWLLKLCCGRKQKPTPRTRSFRWSASNLDYALNAEARRSRTNAAIGLGREMDDLGAYFRNPRSRSSESKTNEDDESKFVVGDEEEGMGLQPIDPPKPPPSSLRPYQSRRAPADAPITAAASTEWPELPPRPGASRLKKNRATVSALMFGRGGKETLRRDSV</sequence>
<protein>
    <submittedName>
        <fullName evidence="3">Uncharacterized protein</fullName>
    </submittedName>
</protein>
<dbReference type="EMBL" id="MU004181">
    <property type="protein sequence ID" value="KAF2502920.1"/>
    <property type="molecule type" value="Genomic_DNA"/>
</dbReference>
<dbReference type="AlphaFoldDB" id="A0A6A6RGN0"/>
<feature type="transmembrane region" description="Helical" evidence="2">
    <location>
        <begin position="29"/>
        <end position="55"/>
    </location>
</feature>
<reference evidence="3" key="1">
    <citation type="journal article" date="2020" name="Stud. Mycol.">
        <title>101 Dothideomycetes genomes: a test case for predicting lifestyles and emergence of pathogens.</title>
        <authorList>
            <person name="Haridas S."/>
            <person name="Albert R."/>
            <person name="Binder M."/>
            <person name="Bloem J."/>
            <person name="Labutti K."/>
            <person name="Salamov A."/>
            <person name="Andreopoulos B."/>
            <person name="Baker S."/>
            <person name="Barry K."/>
            <person name="Bills G."/>
            <person name="Bluhm B."/>
            <person name="Cannon C."/>
            <person name="Castanera R."/>
            <person name="Culley D."/>
            <person name="Daum C."/>
            <person name="Ezra D."/>
            <person name="Gonzalez J."/>
            <person name="Henrissat B."/>
            <person name="Kuo A."/>
            <person name="Liang C."/>
            <person name="Lipzen A."/>
            <person name="Lutzoni F."/>
            <person name="Magnuson J."/>
            <person name="Mondo S."/>
            <person name="Nolan M."/>
            <person name="Ohm R."/>
            <person name="Pangilinan J."/>
            <person name="Park H.-J."/>
            <person name="Ramirez L."/>
            <person name="Alfaro M."/>
            <person name="Sun H."/>
            <person name="Tritt A."/>
            <person name="Yoshinaga Y."/>
            <person name="Zwiers L.-H."/>
            <person name="Turgeon B."/>
            <person name="Goodwin S."/>
            <person name="Spatafora J."/>
            <person name="Crous P."/>
            <person name="Grigoriev I."/>
        </authorList>
    </citation>
    <scope>NUCLEOTIDE SEQUENCE</scope>
    <source>
        <strain evidence="3">CBS 269.34</strain>
    </source>
</reference>
<organism evidence="3 4">
    <name type="scientific">Lophium mytilinum</name>
    <dbReference type="NCBI Taxonomy" id="390894"/>
    <lineage>
        <taxon>Eukaryota</taxon>
        <taxon>Fungi</taxon>
        <taxon>Dikarya</taxon>
        <taxon>Ascomycota</taxon>
        <taxon>Pezizomycotina</taxon>
        <taxon>Dothideomycetes</taxon>
        <taxon>Pleosporomycetidae</taxon>
        <taxon>Mytilinidiales</taxon>
        <taxon>Mytilinidiaceae</taxon>
        <taxon>Lophium</taxon>
    </lineage>
</organism>
<keyword evidence="4" id="KW-1185">Reference proteome</keyword>
<feature type="region of interest" description="Disordered" evidence="1">
    <location>
        <begin position="1"/>
        <end position="22"/>
    </location>
</feature>
<evidence type="ECO:0000256" key="2">
    <source>
        <dbReference type="SAM" id="Phobius"/>
    </source>
</evidence>
<keyword evidence="2" id="KW-0472">Membrane</keyword>
<feature type="region of interest" description="Disordered" evidence="1">
    <location>
        <begin position="119"/>
        <end position="196"/>
    </location>
</feature>
<dbReference type="Proteomes" id="UP000799750">
    <property type="component" value="Unassembled WGS sequence"/>
</dbReference>
<evidence type="ECO:0000313" key="3">
    <source>
        <dbReference type="EMBL" id="KAF2502920.1"/>
    </source>
</evidence>
<feature type="compositionally biased region" description="Pro residues" evidence="1">
    <location>
        <begin position="153"/>
        <end position="162"/>
    </location>
</feature>
<accession>A0A6A6RGN0</accession>
<keyword evidence="2" id="KW-1133">Transmembrane helix</keyword>
<evidence type="ECO:0000313" key="4">
    <source>
        <dbReference type="Proteomes" id="UP000799750"/>
    </source>
</evidence>
<evidence type="ECO:0000256" key="1">
    <source>
        <dbReference type="SAM" id="MobiDB-lite"/>
    </source>
</evidence>
<name>A0A6A6RGN0_9PEZI</name>